<proteinExistence type="inferred from homology"/>
<reference evidence="3 4" key="1">
    <citation type="journal article" date="2020" name="Microorganisms">
        <title>Osmotic Adaptation and Compatible Solute Biosynthesis of Phototrophic Bacteria as Revealed from Genome Analyses.</title>
        <authorList>
            <person name="Imhoff J.F."/>
            <person name="Rahn T."/>
            <person name="Kunzel S."/>
            <person name="Keller A."/>
            <person name="Neulinger S.C."/>
        </authorList>
    </citation>
    <scope>NUCLEOTIDE SEQUENCE [LARGE SCALE GENOMIC DNA]</scope>
    <source>
        <strain evidence="3 4">DSM 15116</strain>
    </source>
</reference>
<organism evidence="3 4">
    <name type="scientific">Halorhodospira neutriphila</name>
    <dbReference type="NCBI Taxonomy" id="168379"/>
    <lineage>
        <taxon>Bacteria</taxon>
        <taxon>Pseudomonadati</taxon>
        <taxon>Pseudomonadota</taxon>
        <taxon>Gammaproteobacteria</taxon>
        <taxon>Chromatiales</taxon>
        <taxon>Ectothiorhodospiraceae</taxon>
        <taxon>Halorhodospira</taxon>
    </lineage>
</organism>
<sequence length="426" mass="48833">MVNIIDRRRNPKGKSLANRQRFLRRAKRQVLDAVNEASSKRKVADVAGGEQITIPTDGLHEPTFRKSADSGVREHVLPGNKEYVVGDTIPRPEEGSGGGSREGSPSGEGEDEFTFALSRDEFLDLFFEGLELPDLVKRQVKRSDQYTLQRAGFSVSGSPSSLNVERTMRNSLSRRIALQRPKGEELRELDEEIDRLERSGAEPERLRELIELRRSKRERTRSIPYIDPVDIRHNRYEQVRQPASQAVMFCLMDVSGSMTEEMKDLAKRFFMLLYLFLERRYRYVDLVFIRHTHIAQEVDEDTFFYSRETGGTLVSPALEMMREIVEARYPVGDWNIYGAQASDGDNTPADNPATTRLMQRSILPLCQYFAYIEVGSGQAVHLTSDLWRAYERLAEGESPLAMRRVRTRSDIFPVFRDLFTPAELKA</sequence>
<comment type="similarity">
    <text evidence="1">Belongs to the UPF0229 family.</text>
</comment>
<evidence type="ECO:0000256" key="1">
    <source>
        <dbReference type="HAMAP-Rule" id="MF_01232"/>
    </source>
</evidence>
<name>A0ABS1E5N3_9GAMM</name>
<dbReference type="EMBL" id="NRSH01000041">
    <property type="protein sequence ID" value="MBK1726412.1"/>
    <property type="molecule type" value="Genomic_DNA"/>
</dbReference>
<protein>
    <recommendedName>
        <fullName evidence="1">UPF0229 protein CKO13_05115</fullName>
    </recommendedName>
</protein>
<keyword evidence="4" id="KW-1185">Reference proteome</keyword>
<dbReference type="PANTHER" id="PTHR30510">
    <property type="entry name" value="UPF0229 PROTEIN YEAH"/>
    <property type="match status" value="1"/>
</dbReference>
<evidence type="ECO:0000256" key="2">
    <source>
        <dbReference type="SAM" id="MobiDB-lite"/>
    </source>
</evidence>
<dbReference type="NCBIfam" id="NF003708">
    <property type="entry name" value="PRK05325.1-3"/>
    <property type="match status" value="1"/>
</dbReference>
<feature type="region of interest" description="Disordered" evidence="2">
    <location>
        <begin position="82"/>
        <end position="111"/>
    </location>
</feature>
<accession>A0ABS1E5N3</accession>
<dbReference type="Proteomes" id="UP000738126">
    <property type="component" value="Unassembled WGS sequence"/>
</dbReference>
<comment type="caution">
    <text evidence="3">The sequence shown here is derived from an EMBL/GenBank/DDBJ whole genome shotgun (WGS) entry which is preliminary data.</text>
</comment>
<dbReference type="NCBIfam" id="NF003707">
    <property type="entry name" value="PRK05325.1-2"/>
    <property type="match status" value="1"/>
</dbReference>
<evidence type="ECO:0000313" key="4">
    <source>
        <dbReference type="Proteomes" id="UP000738126"/>
    </source>
</evidence>
<dbReference type="RefSeq" id="WP_200257554.1">
    <property type="nucleotide sequence ID" value="NZ_NRSH01000041.1"/>
</dbReference>
<dbReference type="InterPro" id="IPR006698">
    <property type="entry name" value="UPF0229"/>
</dbReference>
<dbReference type="PANTHER" id="PTHR30510:SF2">
    <property type="entry name" value="UPF0229 PROTEIN YEAH"/>
    <property type="match status" value="1"/>
</dbReference>
<dbReference type="Pfam" id="PF04285">
    <property type="entry name" value="DUF444"/>
    <property type="match status" value="1"/>
</dbReference>
<gene>
    <name evidence="3" type="ORF">CKO13_05115</name>
</gene>
<evidence type="ECO:0000313" key="3">
    <source>
        <dbReference type="EMBL" id="MBK1726412.1"/>
    </source>
</evidence>
<dbReference type="HAMAP" id="MF_01232">
    <property type="entry name" value="UPF0229"/>
    <property type="match status" value="1"/>
</dbReference>